<dbReference type="AlphaFoldDB" id="A0A2M7IEC4"/>
<comment type="similarity">
    <text evidence="1">Belongs to the UPF0235 family.</text>
</comment>
<name>A0A2M7IEC4_9BACT</name>
<dbReference type="EMBL" id="PFGW01000009">
    <property type="protein sequence ID" value="PIW74855.1"/>
    <property type="molecule type" value="Genomic_DNA"/>
</dbReference>
<comment type="caution">
    <text evidence="2">The sequence shown here is derived from an EMBL/GenBank/DDBJ whole genome shotgun (WGS) entry which is preliminary data.</text>
</comment>
<dbReference type="InterPro" id="IPR036591">
    <property type="entry name" value="YggU-like_sf"/>
</dbReference>
<reference evidence="3" key="1">
    <citation type="submission" date="2017-09" db="EMBL/GenBank/DDBJ databases">
        <title>Depth-based differentiation of microbial function through sediment-hosted aquifers and enrichment of novel symbionts in the deep terrestrial subsurface.</title>
        <authorList>
            <person name="Probst A.J."/>
            <person name="Ladd B."/>
            <person name="Jarett J.K."/>
            <person name="Geller-Mcgrath D.E."/>
            <person name="Sieber C.M.K."/>
            <person name="Emerson J.B."/>
            <person name="Anantharaman K."/>
            <person name="Thomas B.C."/>
            <person name="Malmstrom R."/>
            <person name="Stieglmeier M."/>
            <person name="Klingl A."/>
            <person name="Woyke T."/>
            <person name="Ryan C.M."/>
            <person name="Banfield J.F."/>
        </authorList>
    </citation>
    <scope>NUCLEOTIDE SEQUENCE [LARGE SCALE GENOMIC DNA]</scope>
</reference>
<organism evidence="2 3">
    <name type="scientific">Candidatus Portnoybacteria bacterium CG_4_8_14_3_um_filter_44_15</name>
    <dbReference type="NCBI Taxonomy" id="1974803"/>
    <lineage>
        <taxon>Bacteria</taxon>
        <taxon>Candidatus Portnoyibacteriota</taxon>
    </lineage>
</organism>
<dbReference type="Gene3D" id="3.30.1200.10">
    <property type="entry name" value="YggU-like"/>
    <property type="match status" value="1"/>
</dbReference>
<dbReference type="Pfam" id="PF02594">
    <property type="entry name" value="DUF167"/>
    <property type="match status" value="1"/>
</dbReference>
<dbReference type="InterPro" id="IPR003746">
    <property type="entry name" value="DUF167"/>
</dbReference>
<dbReference type="NCBIfam" id="TIGR00251">
    <property type="entry name" value="DUF167 family protein"/>
    <property type="match status" value="1"/>
</dbReference>
<dbReference type="SMART" id="SM01152">
    <property type="entry name" value="DUF167"/>
    <property type="match status" value="1"/>
</dbReference>
<evidence type="ECO:0000313" key="3">
    <source>
        <dbReference type="Proteomes" id="UP000231673"/>
    </source>
</evidence>
<protein>
    <submittedName>
        <fullName evidence="2">Uncharacterized protein</fullName>
    </submittedName>
</protein>
<gene>
    <name evidence="2" type="ORF">CO003_00440</name>
</gene>
<evidence type="ECO:0000256" key="1">
    <source>
        <dbReference type="ARBA" id="ARBA00010364"/>
    </source>
</evidence>
<proteinExistence type="inferred from homology"/>
<dbReference type="Proteomes" id="UP000231673">
    <property type="component" value="Unassembled WGS sequence"/>
</dbReference>
<sequence length="77" mass="8903">MLIKVKAFPQAGKEEIIKKTDDSFEIWVKAKPVQGRANRAILRVLADYFNLPAGKIRMLKGFKERNKIFEIKNDPDN</sequence>
<accession>A0A2M7IEC4</accession>
<evidence type="ECO:0000313" key="2">
    <source>
        <dbReference type="EMBL" id="PIW74855.1"/>
    </source>
</evidence>
<dbReference type="SUPFAM" id="SSF69786">
    <property type="entry name" value="YggU-like"/>
    <property type="match status" value="1"/>
</dbReference>